<dbReference type="NCBIfam" id="TIGR04057">
    <property type="entry name" value="SusC_RagA_signa"/>
    <property type="match status" value="1"/>
</dbReference>
<comment type="subcellular location">
    <subcellularLocation>
        <location evidence="1 7">Cell outer membrane</location>
        <topology evidence="1 7">Multi-pass membrane protein</topology>
    </subcellularLocation>
</comment>
<dbReference type="Proteomes" id="UP000625283">
    <property type="component" value="Unassembled WGS sequence"/>
</dbReference>
<dbReference type="NCBIfam" id="TIGR04056">
    <property type="entry name" value="OMP_RagA_SusC"/>
    <property type="match status" value="1"/>
</dbReference>
<feature type="signal peptide" evidence="8">
    <location>
        <begin position="1"/>
        <end position="17"/>
    </location>
</feature>
<dbReference type="SUPFAM" id="SSF49464">
    <property type="entry name" value="Carboxypeptidase regulatory domain-like"/>
    <property type="match status" value="1"/>
</dbReference>
<dbReference type="RefSeq" id="WP_202104526.1">
    <property type="nucleotide sequence ID" value="NZ_JAERTY010000011.1"/>
</dbReference>
<keyword evidence="2 7" id="KW-0813">Transport</keyword>
<proteinExistence type="inferred from homology"/>
<dbReference type="Pfam" id="PF13620">
    <property type="entry name" value="CarboxypepD_reg"/>
    <property type="match status" value="1"/>
</dbReference>
<dbReference type="InterPro" id="IPR037066">
    <property type="entry name" value="Plug_dom_sf"/>
</dbReference>
<evidence type="ECO:0000256" key="6">
    <source>
        <dbReference type="ARBA" id="ARBA00023237"/>
    </source>
</evidence>
<evidence type="ECO:0000256" key="4">
    <source>
        <dbReference type="ARBA" id="ARBA00022692"/>
    </source>
</evidence>
<evidence type="ECO:0000313" key="11">
    <source>
        <dbReference type="Proteomes" id="UP000625283"/>
    </source>
</evidence>
<dbReference type="InterPro" id="IPR012910">
    <property type="entry name" value="Plug_dom"/>
</dbReference>
<evidence type="ECO:0000256" key="2">
    <source>
        <dbReference type="ARBA" id="ARBA00022448"/>
    </source>
</evidence>
<evidence type="ECO:0000256" key="1">
    <source>
        <dbReference type="ARBA" id="ARBA00004571"/>
    </source>
</evidence>
<sequence>MKIIFAMLLLFMMQSKADIRAQYINLSVRQASLQQVMTEVRKQSGYNFVFRQDVMEKAKAVTVKIENRKLEEALELILQKQEINYDIVGKSIILSPRVPQGKDNPRLMETGDLLQQKIRGRVVNTQGQPLVGATIYVLDAQGARTGRQWQSDSDGGFVLPGDNEGALLEISYLGHAAQRIRAKYDLGDVKLIAVSEEVNEVSVVVNTGYQRLPKDRSSGSFGRASVAIMKDRNYSTDILRQLDGLVPGLTVNGAPGADPVLIRGLTSINANRSPLVVVDGLPLDDISALNVQDVEDVTVLKDATAASIWGARAANGVIVITTKSGTASGKMKVEYNGYVNFQGRPDYKYNRMMSSAQFVKTAEEVFDPVTNPWATMSQDYYLMPHELVLYDRERGLLSEQETQVKLDSLGAINNRSQINDLWVRNSLLTNQFVSLSNGTERYRWYGSATYTNTVSNTVGELNDRYKLNIRQDFAPGKRVRFHLITDLSMGRNQSKRPFGTGSNYLPYQLFRDGQGNPLDLNYLKFANEDIRQLREEQTGIGLRYNPIEEYDHGYSSSRQALARTLGGLNINIWDGLSFEGLYGFVYGHDRSHSEEMEESFTTRYKAATMTAPPKQAGGEVVRYIPKEGSIYTLNNRDAQQWTVRNQLQYQKEFGDHAVSALLGQEAQEQRGISERSRLFGYNPQTLTYATVDYPALLSSEGIAGGYFGRISLSNDDRPFRQEDNQTRFVSYYGNASYAYKNRYVWNGTLRKDESNLFGKDKAAQNRAIWSVGGKWNISKEAFMTDVRAINSLSLRMTYGLSGNSPAPGTAASYDILAGEHWNEAPGGLVLEVVVPGNPGLTWESTSTRNIGVDFELFNQVLSGSLDYYDKKTTGLIGIYPVNMLTGQSSTTGNLGDMDNKGFEMALNSRNISTPDFSWNTMLVMSYNKNKLIRIEDNGTSSTAMFRAGYPTYAVFAYNYQGLNELGDPIIQLANGERTSDRVPTTVDDVVFKGTTQPVWNGGFSNRIRYKQFGFDVHAVYNFGHVFRRPVVIPFSSARFTTNIPVEFENRWKNPGDERHTDIPSHVPSNSINSSRRNVDYYRMGTSNVLNASFVKIRDIGFSYELPQELITKAKMEKISFRAQMHNVMLWKANKAHIDPEIMGGTPTNRNTVSIALRANF</sequence>
<name>A0ABS1R812_9SPHI</name>
<dbReference type="InterPro" id="IPR023997">
    <property type="entry name" value="TonB-dep_OMP_SusC/RagA_CS"/>
</dbReference>
<dbReference type="InterPro" id="IPR036942">
    <property type="entry name" value="Beta-barrel_TonB_sf"/>
</dbReference>
<evidence type="ECO:0000313" key="10">
    <source>
        <dbReference type="EMBL" id="MBL1410828.1"/>
    </source>
</evidence>
<evidence type="ECO:0000259" key="9">
    <source>
        <dbReference type="Pfam" id="PF07715"/>
    </source>
</evidence>
<dbReference type="PROSITE" id="PS52016">
    <property type="entry name" value="TONB_DEPENDENT_REC_3"/>
    <property type="match status" value="1"/>
</dbReference>
<gene>
    <name evidence="10" type="ORF">JKG61_18875</name>
</gene>
<dbReference type="InterPro" id="IPR023996">
    <property type="entry name" value="TonB-dep_OMP_SusC/RagA"/>
</dbReference>
<keyword evidence="3 7" id="KW-1134">Transmembrane beta strand</keyword>
<keyword evidence="6 7" id="KW-0998">Cell outer membrane</keyword>
<dbReference type="Gene3D" id="2.40.170.20">
    <property type="entry name" value="TonB-dependent receptor, beta-barrel domain"/>
    <property type="match status" value="1"/>
</dbReference>
<organism evidence="10 11">
    <name type="scientific">Sphingobacterium faecale</name>
    <dbReference type="NCBI Taxonomy" id="2803775"/>
    <lineage>
        <taxon>Bacteria</taxon>
        <taxon>Pseudomonadati</taxon>
        <taxon>Bacteroidota</taxon>
        <taxon>Sphingobacteriia</taxon>
        <taxon>Sphingobacteriales</taxon>
        <taxon>Sphingobacteriaceae</taxon>
        <taxon>Sphingobacterium</taxon>
    </lineage>
</organism>
<keyword evidence="11" id="KW-1185">Reference proteome</keyword>
<comment type="similarity">
    <text evidence="7">Belongs to the TonB-dependent receptor family.</text>
</comment>
<keyword evidence="4 7" id="KW-0812">Transmembrane</keyword>
<comment type="caution">
    <text evidence="10">The sequence shown here is derived from an EMBL/GenBank/DDBJ whole genome shotgun (WGS) entry which is preliminary data.</text>
</comment>
<dbReference type="Gene3D" id="2.170.130.10">
    <property type="entry name" value="TonB-dependent receptor, plug domain"/>
    <property type="match status" value="1"/>
</dbReference>
<dbReference type="EMBL" id="JAERTY010000011">
    <property type="protein sequence ID" value="MBL1410828.1"/>
    <property type="molecule type" value="Genomic_DNA"/>
</dbReference>
<reference evidence="10 11" key="1">
    <citation type="submission" date="2021-01" db="EMBL/GenBank/DDBJ databases">
        <title>C459-1 draft genome sequence.</title>
        <authorList>
            <person name="Zhang X.-F."/>
        </authorList>
    </citation>
    <scope>NUCLEOTIDE SEQUENCE [LARGE SCALE GENOMIC DNA]</scope>
    <source>
        <strain evidence="11">C459-1</strain>
    </source>
</reference>
<protein>
    <submittedName>
        <fullName evidence="10">SusC/RagA family TonB-linked outer membrane protein</fullName>
    </submittedName>
</protein>
<dbReference type="Pfam" id="PF07715">
    <property type="entry name" value="Plug"/>
    <property type="match status" value="1"/>
</dbReference>
<accession>A0ABS1R812</accession>
<evidence type="ECO:0000256" key="7">
    <source>
        <dbReference type="PROSITE-ProRule" id="PRU01360"/>
    </source>
</evidence>
<dbReference type="Gene3D" id="3.55.50.30">
    <property type="match status" value="1"/>
</dbReference>
<dbReference type="InterPro" id="IPR039426">
    <property type="entry name" value="TonB-dep_rcpt-like"/>
</dbReference>
<keyword evidence="5 7" id="KW-0472">Membrane</keyword>
<feature type="domain" description="TonB-dependent receptor plug" evidence="9">
    <location>
        <begin position="229"/>
        <end position="317"/>
    </location>
</feature>
<dbReference type="SUPFAM" id="SSF56935">
    <property type="entry name" value="Porins"/>
    <property type="match status" value="1"/>
</dbReference>
<keyword evidence="8" id="KW-0732">Signal</keyword>
<feature type="chain" id="PRO_5046580671" evidence="8">
    <location>
        <begin position="18"/>
        <end position="1160"/>
    </location>
</feature>
<dbReference type="InterPro" id="IPR008969">
    <property type="entry name" value="CarboxyPept-like_regulatory"/>
</dbReference>
<evidence type="ECO:0000256" key="3">
    <source>
        <dbReference type="ARBA" id="ARBA00022452"/>
    </source>
</evidence>
<evidence type="ECO:0000256" key="8">
    <source>
        <dbReference type="SAM" id="SignalP"/>
    </source>
</evidence>
<evidence type="ECO:0000256" key="5">
    <source>
        <dbReference type="ARBA" id="ARBA00023136"/>
    </source>
</evidence>